<dbReference type="EMBL" id="JASZZN010000005">
    <property type="protein sequence ID" value="MDM4015395.1"/>
    <property type="molecule type" value="Genomic_DNA"/>
</dbReference>
<proteinExistence type="predicted"/>
<dbReference type="RefSeq" id="WP_289162884.1">
    <property type="nucleotide sequence ID" value="NZ_JASZZN010000005.1"/>
</dbReference>
<dbReference type="InterPro" id="IPR036439">
    <property type="entry name" value="Dockerin_dom_sf"/>
</dbReference>
<dbReference type="Gene3D" id="2.60.40.3440">
    <property type="match status" value="1"/>
</dbReference>
<comment type="caution">
    <text evidence="2">The sequence shown here is derived from an EMBL/GenBank/DDBJ whole genome shotgun (WGS) entry which is preliminary data.</text>
</comment>
<dbReference type="CDD" id="cd14256">
    <property type="entry name" value="Dockerin_I"/>
    <property type="match status" value="1"/>
</dbReference>
<dbReference type="Proteomes" id="UP001239462">
    <property type="component" value="Unassembled WGS sequence"/>
</dbReference>
<dbReference type="SUPFAM" id="SSF63446">
    <property type="entry name" value="Type I dockerin domain"/>
    <property type="match status" value="1"/>
</dbReference>
<feature type="region of interest" description="Disordered" evidence="1">
    <location>
        <begin position="1014"/>
        <end position="1034"/>
    </location>
</feature>
<dbReference type="InterPro" id="IPR002105">
    <property type="entry name" value="Dockerin_1_rpt"/>
</dbReference>
<sequence length="1050" mass="111097">MRTKRNRRLRLDFLEARRLLAVYSASPEIPDGTDGSLRAALVATQSGGHDDTIQLTEGIYRINAGDLRVEEVGSRLEISGAGKDTTVILIEGDSRFLDIDFGARVDLSGVTVLGGSASEGGQIRSAGQLSITDAVFHGGEALLGGAIFNGGVMEINEVEFWQNDAAWGGAIWNHAGARIQGTGLVFVSNTSTSPSSGEPEDLVELGIVPPPIAGTMEHFFNRPGGAAIFNAGQFESHGLVVAQNRAERGAIVTNFGLDAKMELEETHLYFNTAPGHSIVANLDGELTIVASALFENSGGNGVLANHNGIADLYAVSLFDNLVSGFGTVSSIGHLRMENVSIVNNRADTNEAFSSEWARSYTAGLFVANQSRSTTELTGVLIDGNTQQSAMSPGTVAFPRERTRPSNAIILNGTLVSGGGNRFGQSIEIADKVTSISDSSKAADLYLDDIAGSNQSASFELLEPGTYDGVVGVAPAGTSRLVDLLPTTSRSIDGNGDGIAEADAGAIEFNPVLTHPDALPVPFRGHRTLDEDTSAVVTFDNSIDTDAALGSLLREPSGQWSYTPPVDFFGFDRLVTQSASGAISVEIIQVAPDADSPHAQNDSFVVIGRSEMRIDSNATDADDSNSTADRNITRTKLDVLRNDTAGPDGNRSLRVVDVSEPQHGSVAQLHYSPDPGFVGVDSFTYTAINASGLTSTATVQVEVLDPQQLSPVAQLVAHFVDADSNPIEQIFVGETFFVELEIALLADQFEPVPNAGFLNNATAGVRIEGTMVEIAESYLEDTDNGPREVPVQPKSMLPGGLDYYPASQSANQLDESTLEFRATVGAIGGVRQGRFYRIPMVANAAGPVSITFDAALGDFVQLAGYGPLPHDVVVSKGAEIDVITVDGNELTPEDVNGDQQVTAQDALIIINSLSRMTAGEGDSIRQSAFQLDVDGNGTLTVRDALRVINYLGRQQLSARSNLAASTQASGELVTPASRPLQPNYAGEPSLIKTTPIARPADKVFSTWAVQPSFDADSYDNKAPENNTEFSDQESQAARAELTLLSEATRQL</sequence>
<dbReference type="Gene3D" id="1.10.1330.10">
    <property type="entry name" value="Dockerin domain"/>
    <property type="match status" value="1"/>
</dbReference>
<dbReference type="InterPro" id="IPR011050">
    <property type="entry name" value="Pectin_lyase_fold/virulence"/>
</dbReference>
<accession>A0ABT7PFX3</accession>
<reference evidence="2 3" key="1">
    <citation type="submission" date="2023-06" db="EMBL/GenBank/DDBJ databases">
        <title>Roseiconus lacunae JC819 isolated from Gulf of Mannar region, Tamil Nadu.</title>
        <authorList>
            <person name="Pk S."/>
            <person name="Ch S."/>
            <person name="Ch V.R."/>
        </authorList>
    </citation>
    <scope>NUCLEOTIDE SEQUENCE [LARGE SCALE GENOMIC DNA]</scope>
    <source>
        <strain evidence="2 3">JC819</strain>
    </source>
</reference>
<dbReference type="SUPFAM" id="SSF51126">
    <property type="entry name" value="Pectin lyase-like"/>
    <property type="match status" value="1"/>
</dbReference>
<protein>
    <submittedName>
        <fullName evidence="2">Dockerin type I domain-containing protein</fullName>
    </submittedName>
</protein>
<evidence type="ECO:0000313" key="3">
    <source>
        <dbReference type="Proteomes" id="UP001239462"/>
    </source>
</evidence>
<gene>
    <name evidence="2" type="ORF">QTN89_08150</name>
</gene>
<evidence type="ECO:0000256" key="1">
    <source>
        <dbReference type="SAM" id="MobiDB-lite"/>
    </source>
</evidence>
<keyword evidence="3" id="KW-1185">Reference proteome</keyword>
<name>A0ABT7PFX3_9BACT</name>
<dbReference type="Pfam" id="PF17963">
    <property type="entry name" value="Big_9"/>
    <property type="match status" value="1"/>
</dbReference>
<evidence type="ECO:0000313" key="2">
    <source>
        <dbReference type="EMBL" id="MDM4015395.1"/>
    </source>
</evidence>
<dbReference type="Pfam" id="PF00404">
    <property type="entry name" value="Dockerin_1"/>
    <property type="match status" value="1"/>
</dbReference>
<feature type="compositionally biased region" description="Polar residues" evidence="1">
    <location>
        <begin position="1022"/>
        <end position="1034"/>
    </location>
</feature>
<organism evidence="2 3">
    <name type="scientific">Roseiconus lacunae</name>
    <dbReference type="NCBI Taxonomy" id="2605694"/>
    <lineage>
        <taxon>Bacteria</taxon>
        <taxon>Pseudomonadati</taxon>
        <taxon>Planctomycetota</taxon>
        <taxon>Planctomycetia</taxon>
        <taxon>Pirellulales</taxon>
        <taxon>Pirellulaceae</taxon>
        <taxon>Roseiconus</taxon>
    </lineage>
</organism>